<sequence length="465" mass="48285">MPAAPGPYALAGVEMPTWLIRFDRYGACASPSTRAALFEGLGSGAATDVILFSHGWNDDFADATDMYAAFLRNFEALQRAHRAGRNFRPLFVGALWPSIWLSFDQGPDIASGGPGGDGQAQALLAELAGRIAASGGAAGLERVYSLLAGPSLDDAEAAELAQLIAPAFGVIADEGAALNGRDTVATDVLAMMRAMEAAGPGGGRPAQSDDIDEFSRPTDAGDSGALPVGPRAAGLPGWLDPRTALRLFSLYQMKDRAGTVGFNGVASFLRELLAVAGSGPGATQPRVHAVGHSFGCKVLLSAICAQPLPRPLASLLLLQPAISHLCFADKVAETGRPGGYRAALSAERVAPPIFSTYTRQDMPLHDAFHLAVRREGDLGEMQIAGDNESTTAGPPPSRFAALGGYGPRQANQVLVDPLPRAGSAISLPPGSVPIVAFDGSQDMIHGHGDITGPALAWALHQLVFR</sequence>
<evidence type="ECO:0008006" key="3">
    <source>
        <dbReference type="Google" id="ProtNLM"/>
    </source>
</evidence>
<evidence type="ECO:0000313" key="2">
    <source>
        <dbReference type="EMBL" id="AEQ20330.1"/>
    </source>
</evidence>
<dbReference type="EMBL" id="JF429406">
    <property type="protein sequence ID" value="AEQ20330.1"/>
    <property type="molecule type" value="Genomic_DNA"/>
</dbReference>
<reference evidence="2" key="2">
    <citation type="journal article" date="2011" name="J. Bacteriol.">
        <title>Long-chain N-acyl amino acid synthases are linked to the putative PEP-CTERM/exosortase protein-sorting system in Gram-negative bacteria.</title>
        <authorList>
            <person name="Craig J.W."/>
            <person name="Cherry M.A."/>
            <person name="Brady S.F."/>
        </authorList>
    </citation>
    <scope>NUCLEOTIDE SEQUENCE</scope>
</reference>
<feature type="region of interest" description="Disordered" evidence="1">
    <location>
        <begin position="198"/>
        <end position="227"/>
    </location>
</feature>
<evidence type="ECO:0000256" key="1">
    <source>
        <dbReference type="SAM" id="MobiDB-lite"/>
    </source>
</evidence>
<organism evidence="2">
    <name type="scientific">uncultured bacterium EC5</name>
    <dbReference type="NCBI Taxonomy" id="672206"/>
    <lineage>
        <taxon>Bacteria</taxon>
        <taxon>environmental samples</taxon>
    </lineage>
</organism>
<protein>
    <recommendedName>
        <fullName evidence="3">Alpha/beta hydrolase</fullName>
    </recommendedName>
</protein>
<dbReference type="InterPro" id="IPR029058">
    <property type="entry name" value="AB_hydrolase_fold"/>
</dbReference>
<accession>G4WV78</accession>
<dbReference type="AlphaFoldDB" id="G4WV78"/>
<name>G4WV78_9BACT</name>
<proteinExistence type="predicted"/>
<reference evidence="2" key="1">
    <citation type="journal article" date="2010" name="Appl. Environ. Microbiol.">
        <title>Expanding small-molecule functional metagenomics through parallel screening of broad-host-range cosmid environmental DNA libraries in diverse proteobacteria.</title>
        <authorList>
            <person name="Craig J.W."/>
            <person name="Chang F.Y."/>
            <person name="Kim J.H."/>
            <person name="Obiajulu S.C."/>
            <person name="Brady S.F."/>
        </authorList>
    </citation>
    <scope>NUCLEOTIDE SEQUENCE</scope>
</reference>
<dbReference type="SUPFAM" id="SSF53474">
    <property type="entry name" value="alpha/beta-Hydrolases"/>
    <property type="match status" value="1"/>
</dbReference>